<accession>A0AA87B8Z5</accession>
<evidence type="ECO:0000313" key="1">
    <source>
        <dbReference type="EMBL" id="CAJ1978618.1"/>
    </source>
</evidence>
<protein>
    <submittedName>
        <fullName evidence="1">Uncharacterized protein</fullName>
    </submittedName>
</protein>
<evidence type="ECO:0000313" key="2">
    <source>
        <dbReference type="Proteomes" id="UP001189624"/>
    </source>
</evidence>
<keyword evidence="2" id="KW-1185">Reference proteome</keyword>
<gene>
    <name evidence="1" type="ORF">AYBTSS11_LOCUS30814</name>
</gene>
<dbReference type="EMBL" id="OY731408">
    <property type="protein sequence ID" value="CAJ1978618.1"/>
    <property type="molecule type" value="Genomic_DNA"/>
</dbReference>
<dbReference type="AlphaFoldDB" id="A0AA87B8Z5"/>
<dbReference type="Proteomes" id="UP001189624">
    <property type="component" value="Chromosome 11"/>
</dbReference>
<proteinExistence type="predicted"/>
<sequence>METTSLRGLAFVPLLWAREGVGVRTVPVLAEAAISVAAMAFKYDYMNRQS</sequence>
<name>A0AA87B8Z5_9FABA</name>
<dbReference type="Gramene" id="rna-AYBTSS11_LOCUS30814">
    <property type="protein sequence ID" value="CAJ1978618.1"/>
    <property type="gene ID" value="gene-AYBTSS11_LOCUS30814"/>
</dbReference>
<reference evidence="1" key="1">
    <citation type="submission" date="2023-10" db="EMBL/GenBank/DDBJ databases">
        <authorList>
            <person name="Domelevo Entfellner J.-B."/>
        </authorList>
    </citation>
    <scope>NUCLEOTIDE SEQUENCE</scope>
</reference>
<organism evidence="1 2">
    <name type="scientific">Sphenostylis stenocarpa</name>
    <dbReference type="NCBI Taxonomy" id="92480"/>
    <lineage>
        <taxon>Eukaryota</taxon>
        <taxon>Viridiplantae</taxon>
        <taxon>Streptophyta</taxon>
        <taxon>Embryophyta</taxon>
        <taxon>Tracheophyta</taxon>
        <taxon>Spermatophyta</taxon>
        <taxon>Magnoliopsida</taxon>
        <taxon>eudicotyledons</taxon>
        <taxon>Gunneridae</taxon>
        <taxon>Pentapetalae</taxon>
        <taxon>rosids</taxon>
        <taxon>fabids</taxon>
        <taxon>Fabales</taxon>
        <taxon>Fabaceae</taxon>
        <taxon>Papilionoideae</taxon>
        <taxon>50 kb inversion clade</taxon>
        <taxon>NPAAA clade</taxon>
        <taxon>indigoferoid/millettioid clade</taxon>
        <taxon>Phaseoleae</taxon>
        <taxon>Sphenostylis</taxon>
    </lineage>
</organism>